<reference evidence="10 11" key="1">
    <citation type="submission" date="2023-03" db="EMBL/GenBank/DDBJ databases">
        <authorList>
            <person name="Pearce D."/>
        </authorList>
    </citation>
    <scope>NUCLEOTIDE SEQUENCE [LARGE SCALE GENOMIC DNA]</scope>
    <source>
        <strain evidence="10">Msz</strain>
    </source>
</reference>
<keyword evidence="3 8" id="KW-0963">Cytoplasm</keyword>
<dbReference type="Proteomes" id="UP001162030">
    <property type="component" value="Chromosome"/>
</dbReference>
<dbReference type="GO" id="GO:0004372">
    <property type="term" value="F:glycine hydroxymethyltransferase activity"/>
    <property type="evidence" value="ECO:0007669"/>
    <property type="project" value="UniProtKB-EC"/>
</dbReference>
<accession>A0ABN8X3M1</accession>
<evidence type="ECO:0000259" key="9">
    <source>
        <dbReference type="Pfam" id="PF00464"/>
    </source>
</evidence>
<comment type="subunit">
    <text evidence="8">Homodimer.</text>
</comment>
<dbReference type="NCBIfam" id="NF000586">
    <property type="entry name" value="PRK00011.1"/>
    <property type="match status" value="1"/>
</dbReference>
<feature type="domain" description="Serine hydroxymethyltransferase-like" evidence="9">
    <location>
        <begin position="11"/>
        <end position="386"/>
    </location>
</feature>
<dbReference type="InterPro" id="IPR019798">
    <property type="entry name" value="Ser_HO-MeTrfase_PLP_BS"/>
</dbReference>
<dbReference type="InterPro" id="IPR015422">
    <property type="entry name" value="PyrdxlP-dep_Trfase_small"/>
</dbReference>
<evidence type="ECO:0000313" key="11">
    <source>
        <dbReference type="Proteomes" id="UP001162030"/>
    </source>
</evidence>
<dbReference type="PIRSF" id="PIRSF000412">
    <property type="entry name" value="SHMT"/>
    <property type="match status" value="1"/>
</dbReference>
<feature type="binding site" evidence="8">
    <location>
        <begin position="355"/>
        <end position="357"/>
    </location>
    <ligand>
        <name>(6S)-5,6,7,8-tetrahydrofolate</name>
        <dbReference type="ChEBI" id="CHEBI:57453"/>
    </ligand>
</feature>
<proteinExistence type="inferred from homology"/>
<evidence type="ECO:0000313" key="10">
    <source>
        <dbReference type="EMBL" id="CAI8767248.1"/>
    </source>
</evidence>
<evidence type="ECO:0000256" key="6">
    <source>
        <dbReference type="ARBA" id="ARBA00022679"/>
    </source>
</evidence>
<keyword evidence="7 8" id="KW-0663">Pyridoxal phosphate</keyword>
<dbReference type="EC" id="2.1.2.1" evidence="8"/>
<dbReference type="Gene3D" id="3.90.1150.10">
    <property type="entry name" value="Aspartate Aminotransferase, domain 1"/>
    <property type="match status" value="1"/>
</dbReference>
<dbReference type="PANTHER" id="PTHR11680:SF50">
    <property type="entry name" value="SERINE HYDROXYMETHYLTRANSFERASE"/>
    <property type="match status" value="1"/>
</dbReference>
<dbReference type="CDD" id="cd00378">
    <property type="entry name" value="SHMT"/>
    <property type="match status" value="1"/>
</dbReference>
<dbReference type="PROSITE" id="PS00096">
    <property type="entry name" value="SHMT"/>
    <property type="match status" value="1"/>
</dbReference>
<dbReference type="InterPro" id="IPR039429">
    <property type="entry name" value="SHMT-like_dom"/>
</dbReference>
<dbReference type="Pfam" id="PF00464">
    <property type="entry name" value="SHMT"/>
    <property type="match status" value="1"/>
</dbReference>
<evidence type="ECO:0000256" key="7">
    <source>
        <dbReference type="ARBA" id="ARBA00022898"/>
    </source>
</evidence>
<evidence type="ECO:0000256" key="1">
    <source>
        <dbReference type="ARBA" id="ARBA00001933"/>
    </source>
</evidence>
<comment type="subcellular location">
    <subcellularLocation>
        <location evidence="8">Cytoplasm</location>
    </subcellularLocation>
</comment>
<evidence type="ECO:0000256" key="8">
    <source>
        <dbReference type="HAMAP-Rule" id="MF_00051"/>
    </source>
</evidence>
<comment type="pathway">
    <text evidence="8">Amino-acid biosynthesis; glycine biosynthesis; glycine from L-serine: step 1/1.</text>
</comment>
<evidence type="ECO:0000256" key="4">
    <source>
        <dbReference type="ARBA" id="ARBA00022563"/>
    </source>
</evidence>
<organism evidence="10 11">
    <name type="scientific">Methylocaldum szegediense</name>
    <dbReference type="NCBI Taxonomy" id="73780"/>
    <lineage>
        <taxon>Bacteria</taxon>
        <taxon>Pseudomonadati</taxon>
        <taxon>Pseudomonadota</taxon>
        <taxon>Gammaproteobacteria</taxon>
        <taxon>Methylococcales</taxon>
        <taxon>Methylococcaceae</taxon>
        <taxon>Methylocaldum</taxon>
    </lineage>
</organism>
<comment type="similarity">
    <text evidence="2 8">Belongs to the SHMT family.</text>
</comment>
<comment type="cofactor">
    <cofactor evidence="1 8">
        <name>pyridoxal 5'-phosphate</name>
        <dbReference type="ChEBI" id="CHEBI:597326"/>
    </cofactor>
</comment>
<feature type="site" description="Plays an important role in substrate specificity" evidence="8">
    <location>
        <position position="229"/>
    </location>
</feature>
<dbReference type="Gene3D" id="3.40.640.10">
    <property type="entry name" value="Type I PLP-dependent aspartate aminotransferase-like (Major domain)"/>
    <property type="match status" value="1"/>
</dbReference>
<dbReference type="RefSeq" id="WP_026612041.1">
    <property type="nucleotide sequence ID" value="NZ_OX458333.1"/>
</dbReference>
<dbReference type="InterPro" id="IPR015421">
    <property type="entry name" value="PyrdxlP-dep_Trfase_major"/>
</dbReference>
<comment type="function">
    <text evidence="8">Catalyzes the reversible interconversion of serine and glycine with tetrahydrofolate (THF) serving as the one-carbon carrier. This reaction serves as the major source of one-carbon groups required for the biosynthesis of purines, thymidylate, methionine, and other important biomolecules. Also exhibits THF-independent aldolase activity toward beta-hydroxyamino acids, producing glycine and aldehydes, via a retro-aldol mechanism.</text>
</comment>
<feature type="binding site" evidence="8">
    <location>
        <position position="121"/>
    </location>
    <ligand>
        <name>(6S)-5,6,7,8-tetrahydrofolate</name>
        <dbReference type="ChEBI" id="CHEBI:57453"/>
    </ligand>
</feature>
<evidence type="ECO:0000256" key="5">
    <source>
        <dbReference type="ARBA" id="ARBA00022605"/>
    </source>
</evidence>
<dbReference type="InterPro" id="IPR015424">
    <property type="entry name" value="PyrdxlP-dep_Trfase"/>
</dbReference>
<protein>
    <recommendedName>
        <fullName evidence="8">Serine hydroxymethyltransferase</fullName>
        <shortName evidence="8">SHMT</shortName>
        <shortName evidence="8">Serine methylase</shortName>
        <ecNumber evidence="8">2.1.2.1</ecNumber>
    </recommendedName>
</protein>
<sequence>MFSKGMEIAGFDDELWSAIQNEEKRQEDHIELIASENYASPRVLQAHGTVLTNKYAEGYPGKRYYGGCEYVDVVESLAIERAKKLFGADFANVQPHSGSQANAAVYMALLQPGDTLLGMSLAHGGHLTHGAKVNFSGKIYNAVQYGLDPATGYIDYDQVETLAKEHRPKMIVAGFSAYSRIVEWQRFRDIADSVGAYLVVDMAHVAGLVAAGVYPSPVQIADVTTTTTHKTLRGPRGGLILAKTNPEIEKKLNSLVFPGIQGGPLMHVIAAKAVALKEAAQPEFKQYQTKVVENARAMAQRFIDRGYKIVSGGTDNHLFLVDLIEKGLTGKLAEETLGRANITVNKNAVPNDPQSPFVTSGIRVGTPAVTTRGFTKLDCETLADWMCDVLDEPQSEAVIERVKEDVLQLCRRYPVYAH</sequence>
<comment type="caution">
    <text evidence="8">Lacks conserved residue(s) required for the propagation of feature annotation.</text>
</comment>
<name>A0ABN8X3M1_9GAMM</name>
<evidence type="ECO:0000256" key="3">
    <source>
        <dbReference type="ARBA" id="ARBA00022490"/>
    </source>
</evidence>
<dbReference type="HAMAP" id="MF_00051">
    <property type="entry name" value="SHMT"/>
    <property type="match status" value="1"/>
</dbReference>
<keyword evidence="4 8" id="KW-0554">One-carbon metabolism</keyword>
<keyword evidence="5 8" id="KW-0028">Amino-acid biosynthesis</keyword>
<dbReference type="EMBL" id="OX458333">
    <property type="protein sequence ID" value="CAI8767248.1"/>
    <property type="molecule type" value="Genomic_DNA"/>
</dbReference>
<keyword evidence="11" id="KW-1185">Reference proteome</keyword>
<feature type="modified residue" description="N6-(pyridoxal phosphate)lysine" evidence="8">
    <location>
        <position position="230"/>
    </location>
</feature>
<feature type="binding site" evidence="8">
    <location>
        <begin position="125"/>
        <end position="127"/>
    </location>
    <ligand>
        <name>(6S)-5,6,7,8-tetrahydrofolate</name>
        <dbReference type="ChEBI" id="CHEBI:57453"/>
    </ligand>
</feature>
<gene>
    <name evidence="8 10" type="primary">glyA</name>
    <name evidence="10" type="ORF">MSZNOR_0957</name>
</gene>
<dbReference type="InterPro" id="IPR001085">
    <property type="entry name" value="Ser_HO-MeTrfase"/>
</dbReference>
<dbReference type="PANTHER" id="PTHR11680">
    <property type="entry name" value="SERINE HYDROXYMETHYLTRANSFERASE"/>
    <property type="match status" value="1"/>
</dbReference>
<comment type="pathway">
    <text evidence="8">One-carbon metabolism; tetrahydrofolate interconversion.</text>
</comment>
<dbReference type="SUPFAM" id="SSF53383">
    <property type="entry name" value="PLP-dependent transferases"/>
    <property type="match status" value="1"/>
</dbReference>
<keyword evidence="6 8" id="KW-0808">Transferase</keyword>
<dbReference type="InterPro" id="IPR049943">
    <property type="entry name" value="Ser_HO-MeTrfase-like"/>
</dbReference>
<evidence type="ECO:0000256" key="2">
    <source>
        <dbReference type="ARBA" id="ARBA00006376"/>
    </source>
</evidence>
<comment type="catalytic activity">
    <reaction evidence="8">
        <text>(6R)-5,10-methylene-5,6,7,8-tetrahydrofolate + glycine + H2O = (6S)-5,6,7,8-tetrahydrofolate + L-serine</text>
        <dbReference type="Rhea" id="RHEA:15481"/>
        <dbReference type="ChEBI" id="CHEBI:15377"/>
        <dbReference type="ChEBI" id="CHEBI:15636"/>
        <dbReference type="ChEBI" id="CHEBI:33384"/>
        <dbReference type="ChEBI" id="CHEBI:57305"/>
        <dbReference type="ChEBI" id="CHEBI:57453"/>
        <dbReference type="EC" id="2.1.2.1"/>
    </reaction>
</comment>